<dbReference type="KEGG" id="cmag:CBW24_13105"/>
<evidence type="ECO:0000313" key="2">
    <source>
        <dbReference type="Proteomes" id="UP000219050"/>
    </source>
</evidence>
<dbReference type="Proteomes" id="UP000219050">
    <property type="component" value="Chromosome"/>
</dbReference>
<proteinExistence type="predicted"/>
<name>A0A291M391_9RHOB</name>
<reference evidence="1 2" key="1">
    <citation type="submission" date="2017-05" db="EMBL/GenBank/DDBJ databases">
        <title>Comparative genomic and metabolic analysis of manganese-oxidizing mechanisms in Celeribater manganoxidans DY25T: its adaption to the environment of polymetallic nodule.</title>
        <authorList>
            <person name="Wang X."/>
        </authorList>
    </citation>
    <scope>NUCLEOTIDE SEQUENCE [LARGE SCALE GENOMIC DNA]</scope>
    <source>
        <strain evidence="1 2">DY25</strain>
    </source>
</reference>
<sequence length="89" mass="9378">MAGLAMVGLGLAVRRIAPETLTLPAPATRPRLRDVRRGRDAARVARDGIASVMPANLTGSLGRTLIIMGAGVLAIRALDELVDDDTARY</sequence>
<organism evidence="1 2">
    <name type="scientific">Pacificitalea manganoxidans</name>
    <dbReference type="NCBI Taxonomy" id="1411902"/>
    <lineage>
        <taxon>Bacteria</taxon>
        <taxon>Pseudomonadati</taxon>
        <taxon>Pseudomonadota</taxon>
        <taxon>Alphaproteobacteria</taxon>
        <taxon>Rhodobacterales</taxon>
        <taxon>Paracoccaceae</taxon>
        <taxon>Pacificitalea</taxon>
    </lineage>
</organism>
<gene>
    <name evidence="1" type="ORF">CBW24_13105</name>
</gene>
<accession>A0A291M391</accession>
<keyword evidence="2" id="KW-1185">Reference proteome</keyword>
<evidence type="ECO:0000313" key="1">
    <source>
        <dbReference type="EMBL" id="ATI43463.1"/>
    </source>
</evidence>
<dbReference type="OrthoDB" id="7870598at2"/>
<dbReference type="EMBL" id="CP021404">
    <property type="protein sequence ID" value="ATI43463.1"/>
    <property type="molecule type" value="Genomic_DNA"/>
</dbReference>
<protein>
    <submittedName>
        <fullName evidence="1">Uncharacterized protein</fullName>
    </submittedName>
</protein>
<dbReference type="AlphaFoldDB" id="A0A291M391"/>